<proteinExistence type="predicted"/>
<evidence type="ECO:0000313" key="2">
    <source>
        <dbReference type="RefSeq" id="XP_048324069.1"/>
    </source>
</evidence>
<reference evidence="2" key="1">
    <citation type="submission" date="2025-08" db="UniProtKB">
        <authorList>
            <consortium name="RefSeq"/>
        </authorList>
    </citation>
    <scope>IDENTIFICATION</scope>
    <source>
        <tissue evidence="2">Seedling</tissue>
    </source>
</reference>
<sequence length="79" mass="8720">MQQKVVIELKIKCSKCRSKALKIVAVQNGITKFGFEPENRNRMVIIGDGIIDAAGLALSLRKKLGYADLVSVEEVEEES</sequence>
<dbReference type="GeneID" id="125420857"/>
<dbReference type="PANTHER" id="PTHR46371">
    <property type="entry name" value="OS04G0464100 PROTEIN"/>
    <property type="match status" value="1"/>
</dbReference>
<evidence type="ECO:0000313" key="1">
    <source>
        <dbReference type="Proteomes" id="UP001652623"/>
    </source>
</evidence>
<name>A0ABM3IA05_ZIZJJ</name>
<gene>
    <name evidence="2" type="primary">LOC125420857</name>
</gene>
<dbReference type="Gene3D" id="3.30.70.100">
    <property type="match status" value="1"/>
</dbReference>
<dbReference type="RefSeq" id="XP_048324069.1">
    <property type="nucleotide sequence ID" value="XM_048468112.2"/>
</dbReference>
<keyword evidence="1" id="KW-1185">Reference proteome</keyword>
<dbReference type="Proteomes" id="UP001652623">
    <property type="component" value="Chromosome 1"/>
</dbReference>
<protein>
    <submittedName>
        <fullName evidence="2">Heavy metal-associated isoprenylated plant protein 47</fullName>
    </submittedName>
</protein>
<dbReference type="InterPro" id="IPR044296">
    <property type="entry name" value="HIPP46"/>
</dbReference>
<organism evidence="1 2">
    <name type="scientific">Ziziphus jujuba</name>
    <name type="common">Chinese jujube</name>
    <name type="synonym">Ziziphus sativa</name>
    <dbReference type="NCBI Taxonomy" id="326968"/>
    <lineage>
        <taxon>Eukaryota</taxon>
        <taxon>Viridiplantae</taxon>
        <taxon>Streptophyta</taxon>
        <taxon>Embryophyta</taxon>
        <taxon>Tracheophyta</taxon>
        <taxon>Spermatophyta</taxon>
        <taxon>Magnoliopsida</taxon>
        <taxon>eudicotyledons</taxon>
        <taxon>Gunneridae</taxon>
        <taxon>Pentapetalae</taxon>
        <taxon>rosids</taxon>
        <taxon>fabids</taxon>
        <taxon>Rosales</taxon>
        <taxon>Rhamnaceae</taxon>
        <taxon>Paliureae</taxon>
        <taxon>Ziziphus</taxon>
    </lineage>
</organism>
<accession>A0ABM3IA05</accession>